<feature type="compositionally biased region" description="Low complexity" evidence="1">
    <location>
        <begin position="94"/>
        <end position="106"/>
    </location>
</feature>
<evidence type="ECO:0000313" key="2">
    <source>
        <dbReference type="EMBL" id="KAK8064063.1"/>
    </source>
</evidence>
<dbReference type="EMBL" id="JAQQWM010000005">
    <property type="protein sequence ID" value="KAK8064063.1"/>
    <property type="molecule type" value="Genomic_DNA"/>
</dbReference>
<evidence type="ECO:0000313" key="3">
    <source>
        <dbReference type="Proteomes" id="UP001446871"/>
    </source>
</evidence>
<organism evidence="2 3">
    <name type="scientific">Apiospora saccharicola</name>
    <dbReference type="NCBI Taxonomy" id="335842"/>
    <lineage>
        <taxon>Eukaryota</taxon>
        <taxon>Fungi</taxon>
        <taxon>Dikarya</taxon>
        <taxon>Ascomycota</taxon>
        <taxon>Pezizomycotina</taxon>
        <taxon>Sordariomycetes</taxon>
        <taxon>Xylariomycetidae</taxon>
        <taxon>Amphisphaeriales</taxon>
        <taxon>Apiosporaceae</taxon>
        <taxon>Apiospora</taxon>
    </lineage>
</organism>
<comment type="caution">
    <text evidence="2">The sequence shown here is derived from an EMBL/GenBank/DDBJ whole genome shotgun (WGS) entry which is preliminary data.</text>
</comment>
<dbReference type="Proteomes" id="UP001446871">
    <property type="component" value="Unassembled WGS sequence"/>
</dbReference>
<protein>
    <submittedName>
        <fullName evidence="2">Uncharacterized protein</fullName>
    </submittedName>
</protein>
<accession>A0ABR1UYQ5</accession>
<reference evidence="2 3" key="1">
    <citation type="submission" date="2023-01" db="EMBL/GenBank/DDBJ databases">
        <title>Analysis of 21 Apiospora genomes using comparative genomics revels a genus with tremendous synthesis potential of carbohydrate active enzymes and secondary metabolites.</title>
        <authorList>
            <person name="Sorensen T."/>
        </authorList>
    </citation>
    <scope>NUCLEOTIDE SEQUENCE [LARGE SCALE GENOMIC DNA]</scope>
    <source>
        <strain evidence="2 3">CBS 83171</strain>
    </source>
</reference>
<gene>
    <name evidence="2" type="ORF">PG996_008715</name>
</gene>
<name>A0ABR1UYQ5_9PEZI</name>
<evidence type="ECO:0000256" key="1">
    <source>
        <dbReference type="SAM" id="MobiDB-lite"/>
    </source>
</evidence>
<proteinExistence type="predicted"/>
<feature type="region of interest" description="Disordered" evidence="1">
    <location>
        <begin position="73"/>
        <end position="107"/>
    </location>
</feature>
<keyword evidence="3" id="KW-1185">Reference proteome</keyword>
<sequence length="203" mass="21969">MAVQKRDRVARPWELLVVVVTVSLYKSDSSKVSNWVETLLEKPDVCEGKWLLPVPGAVARTVVRVVFDGPGCGGNEKRTPRRRGVAIEGDETSESSSSLEESPRSSGKWYQPFFPEESEAGFSYEVAEEVGDFEAAGFTGSAAFGWSPAIESADISVPALRSGGGVVLETISPLVLSAYGVRWHRRLKRIVACAPLLAKDVAN</sequence>